<dbReference type="PIRSF" id="PIRSF005198">
    <property type="entry name" value="Antiviral_helicase_SKI2"/>
    <property type="match status" value="1"/>
</dbReference>
<reference evidence="12 13" key="1">
    <citation type="submission" date="2019-02" db="EMBL/GenBank/DDBJ databases">
        <title>Genome sequencing of the rare red list fungi Phlebia centrifuga.</title>
        <authorList>
            <person name="Buettner E."/>
            <person name="Kellner H."/>
        </authorList>
    </citation>
    <scope>NUCLEOTIDE SEQUENCE [LARGE SCALE GENOMIC DNA]</scope>
    <source>
        <strain evidence="12 13">DSM 108282</strain>
    </source>
</reference>
<keyword evidence="5" id="KW-0378">Hydrolase</keyword>
<keyword evidence="8" id="KW-0694">RNA-binding</keyword>
<dbReference type="FunFam" id="1.10.3380.30:FF:000001">
    <property type="entry name" value="Ski2 ATP-dependent RNA helicase"/>
    <property type="match status" value="1"/>
</dbReference>
<evidence type="ECO:0000256" key="2">
    <source>
        <dbReference type="ARBA" id="ARBA00010140"/>
    </source>
</evidence>
<keyword evidence="4" id="KW-0547">Nucleotide-binding</keyword>
<evidence type="ECO:0000256" key="5">
    <source>
        <dbReference type="ARBA" id="ARBA00022801"/>
    </source>
</evidence>
<sequence>MEDDEHLELVERILRPKRNHAEKILNDLGLDGLPSQERVHQEIEEKLLLPKEKLPSHWLPTYQVYWEDKLSIPDLLSFEPSPPPTSLAFVRSGLHGRVTGYTEVRNPPHYPGLTSSSLDRAPGPTTNFVRGKSGYMPFWPGGLDDVRKDTFTVKELDETSNGLRKVPPGLSRGLRLPGAELEDMLIDLEGISHKPSGGDIPNGNDDQEYPEHILQDQFGSSEIDDLLPASRTHLKPVTSVHRPLRRANVQKRDWAHVVDINKPMTNFHELVPEMAHKYPFELDTFQKEAVYHLEMGDSVFVAAHTSAGKTVVAEYAIALAAKHMTRAIYTSPIKALSNQKYRDFKQTFSSASVGILTGDVQINPEANCLIMTTEILRSMLYKGADLIRDVEFVIFDEVHYVNDAERGVVWEEVIIMLPDHINIILLSATVPNTREFADWVGYVSAGEALRRKQDKEREAAGLPPVQKLGARAAAPQRGQRGGQPARGGQRGGAPTRGASSGGRGGSSRTFHQPDKNLYVHLIGHLRKNALLPVVVFTLSKKRCEENAGTLTNLDLCTSVERSEVHVAIEKALSRLKDADRRLPQIRRMRDLLSRGIGVHHGGLLPIVKEVVEFLFARGLVKVLFATETFAMGVNMPAKCVVFSNIRKHDGRSFREILPGEYTQMAGRAGRRGLDSTGTVIIVASENLPEQGVLNTMILGTPTKLQSQFRLTYNMILNLLRVEALRVEEMIKRSFSENASQRLLPDQQKKVVEHFMSKLGVVVSVPSEREKLKTYDVLALVDKDTKDGKRDIDDGSMPPFWPPEPTSLVVEDGTYDLRPVPLTSIAFVTNRILKIEIDLISAHRISAMNNAIRLLQELLDEWLLSGKLPEVDWKSRTRVLQLQELLRARDGLLQQISTYVCRQCPDFHDHYTVLHGEKVLRANIATLKMAISEQNLELIPDYEQRVEVLQELKFIDDNSTVLLKGRVACEINSANELVLTELILENTLAAYEPEEVVALLSAFVFQEKTDIEPVIPPRLQEGRDAILAIADRVERVQDAHSIPGEEFRGLKFGLAEVVYEWAKGDGTYSIVHRKNAGLMRCSQPFEQITDLTDVPEGTIVRVITRLDETCREVRDAARVIGDAELFKKMEEAQIKIKRDIVFAASLYF</sequence>
<dbReference type="InterPro" id="IPR027417">
    <property type="entry name" value="P-loop_NTPase"/>
</dbReference>
<dbReference type="GO" id="GO:0003724">
    <property type="term" value="F:RNA helicase activity"/>
    <property type="evidence" value="ECO:0007669"/>
    <property type="project" value="InterPro"/>
</dbReference>
<dbReference type="AlphaFoldDB" id="A0A4S4KFT2"/>
<dbReference type="Pfam" id="PF00271">
    <property type="entry name" value="Helicase_C"/>
    <property type="match status" value="1"/>
</dbReference>
<comment type="subcellular location">
    <subcellularLocation>
        <location evidence="1">Cytoplasm</location>
    </subcellularLocation>
</comment>
<dbReference type="Pfam" id="PF08148">
    <property type="entry name" value="DSHCT"/>
    <property type="match status" value="2"/>
</dbReference>
<dbReference type="CDD" id="cd18795">
    <property type="entry name" value="SF2_C_Ski2"/>
    <property type="match status" value="1"/>
</dbReference>
<dbReference type="InterPro" id="IPR048392">
    <property type="entry name" value="MTR4-like_stalk"/>
</dbReference>
<feature type="domain" description="Helicase C-terminal" evidence="11">
    <location>
        <begin position="530"/>
        <end position="719"/>
    </location>
</feature>
<protein>
    <recommendedName>
        <fullName evidence="14">Antiviral helicase</fullName>
    </recommendedName>
</protein>
<accession>A0A4S4KFT2</accession>
<organism evidence="12 13">
    <name type="scientific">Hermanssonia centrifuga</name>
    <dbReference type="NCBI Taxonomy" id="98765"/>
    <lineage>
        <taxon>Eukaryota</taxon>
        <taxon>Fungi</taxon>
        <taxon>Dikarya</taxon>
        <taxon>Basidiomycota</taxon>
        <taxon>Agaricomycotina</taxon>
        <taxon>Agaricomycetes</taxon>
        <taxon>Polyporales</taxon>
        <taxon>Meruliaceae</taxon>
        <taxon>Hermanssonia</taxon>
    </lineage>
</organism>
<feature type="compositionally biased region" description="Low complexity" evidence="9">
    <location>
        <begin position="469"/>
        <end position="478"/>
    </location>
</feature>
<keyword evidence="6" id="KW-0347">Helicase</keyword>
<dbReference type="GO" id="GO:0003723">
    <property type="term" value="F:RNA binding"/>
    <property type="evidence" value="ECO:0007669"/>
    <property type="project" value="UniProtKB-KW"/>
</dbReference>
<dbReference type="GO" id="GO:0016787">
    <property type="term" value="F:hydrolase activity"/>
    <property type="evidence" value="ECO:0007669"/>
    <property type="project" value="UniProtKB-KW"/>
</dbReference>
<dbReference type="InterPro" id="IPR040801">
    <property type="entry name" value="Ski2_N"/>
</dbReference>
<dbReference type="GO" id="GO:0055087">
    <property type="term" value="C:Ski complex"/>
    <property type="evidence" value="ECO:0007669"/>
    <property type="project" value="TreeGrafter"/>
</dbReference>
<keyword evidence="3" id="KW-0963">Cytoplasm</keyword>
<feature type="compositionally biased region" description="Gly residues" evidence="9">
    <location>
        <begin position="479"/>
        <end position="491"/>
    </location>
</feature>
<dbReference type="Pfam" id="PF00270">
    <property type="entry name" value="DEAD"/>
    <property type="match status" value="1"/>
</dbReference>
<dbReference type="GO" id="GO:0005524">
    <property type="term" value="F:ATP binding"/>
    <property type="evidence" value="ECO:0007669"/>
    <property type="project" value="UniProtKB-KW"/>
</dbReference>
<comment type="caution">
    <text evidence="12">The sequence shown here is derived from an EMBL/GenBank/DDBJ whole genome shotgun (WGS) entry which is preliminary data.</text>
</comment>
<keyword evidence="7" id="KW-0067">ATP-binding</keyword>
<dbReference type="PANTHER" id="PTHR12131">
    <property type="entry name" value="ATP-DEPENDENT RNA AND DNA HELICASE"/>
    <property type="match status" value="1"/>
</dbReference>
<proteinExistence type="inferred from homology"/>
<keyword evidence="13" id="KW-1185">Reference proteome</keyword>
<dbReference type="SMART" id="SM00490">
    <property type="entry name" value="HELICc"/>
    <property type="match status" value="1"/>
</dbReference>
<evidence type="ECO:0000313" key="13">
    <source>
        <dbReference type="Proteomes" id="UP000309038"/>
    </source>
</evidence>
<evidence type="ECO:0000256" key="7">
    <source>
        <dbReference type="ARBA" id="ARBA00022840"/>
    </source>
</evidence>
<dbReference type="InterPro" id="IPR025696">
    <property type="entry name" value="Beta-barrel_MTR4"/>
</dbReference>
<evidence type="ECO:0000256" key="1">
    <source>
        <dbReference type="ARBA" id="ARBA00004496"/>
    </source>
</evidence>
<dbReference type="PROSITE" id="PS51194">
    <property type="entry name" value="HELICASE_CTER"/>
    <property type="match status" value="1"/>
</dbReference>
<name>A0A4S4KFT2_9APHY</name>
<dbReference type="SUPFAM" id="SSF52540">
    <property type="entry name" value="P-loop containing nucleoside triphosphate hydrolases"/>
    <property type="match status" value="1"/>
</dbReference>
<evidence type="ECO:0008006" key="14">
    <source>
        <dbReference type="Google" id="ProtNLM"/>
    </source>
</evidence>
<dbReference type="Proteomes" id="UP000309038">
    <property type="component" value="Unassembled WGS sequence"/>
</dbReference>
<gene>
    <name evidence="12" type="ORF">EW026_g4979</name>
</gene>
<evidence type="ECO:0000313" key="12">
    <source>
        <dbReference type="EMBL" id="THG96953.1"/>
    </source>
</evidence>
<dbReference type="Pfam" id="PF21408">
    <property type="entry name" value="MTR4-like_stalk"/>
    <property type="match status" value="1"/>
</dbReference>
<evidence type="ECO:0000256" key="3">
    <source>
        <dbReference type="ARBA" id="ARBA00022490"/>
    </source>
</evidence>
<dbReference type="PANTHER" id="PTHR12131:SF1">
    <property type="entry name" value="ATP-DEPENDENT RNA HELICASE SUPV3L1, MITOCHONDRIAL-RELATED"/>
    <property type="match status" value="1"/>
</dbReference>
<evidence type="ECO:0000256" key="8">
    <source>
        <dbReference type="ARBA" id="ARBA00022884"/>
    </source>
</evidence>
<dbReference type="FunFam" id="3.40.50.300:FF:004737">
    <property type="entry name" value="Predicted protein"/>
    <property type="match status" value="1"/>
</dbReference>
<dbReference type="Gene3D" id="1.10.3380.30">
    <property type="match status" value="2"/>
</dbReference>
<dbReference type="InterPro" id="IPR001650">
    <property type="entry name" value="Helicase_C-like"/>
</dbReference>
<feature type="region of interest" description="Disordered" evidence="9">
    <location>
        <begin position="453"/>
        <end position="510"/>
    </location>
</feature>
<evidence type="ECO:0000256" key="9">
    <source>
        <dbReference type="SAM" id="MobiDB-lite"/>
    </source>
</evidence>
<dbReference type="EMBL" id="SGPJ01000199">
    <property type="protein sequence ID" value="THG96953.1"/>
    <property type="molecule type" value="Genomic_DNA"/>
</dbReference>
<dbReference type="Pfam" id="PF17911">
    <property type="entry name" value="Ski2_N"/>
    <property type="match status" value="1"/>
</dbReference>
<comment type="similarity">
    <text evidence="2">Belongs to the helicase family. SKI2 subfamily.</text>
</comment>
<evidence type="ECO:0000256" key="4">
    <source>
        <dbReference type="ARBA" id="ARBA00022741"/>
    </source>
</evidence>
<dbReference type="GO" id="GO:0070478">
    <property type="term" value="P:nuclear-transcribed mRNA catabolic process, 3'-5' exonucleolytic nonsense-mediated decay"/>
    <property type="evidence" value="ECO:0007669"/>
    <property type="project" value="TreeGrafter"/>
</dbReference>
<dbReference type="InterPro" id="IPR011545">
    <property type="entry name" value="DEAD/DEAH_box_helicase_dom"/>
</dbReference>
<dbReference type="SMART" id="SM00487">
    <property type="entry name" value="DEXDc"/>
    <property type="match status" value="1"/>
</dbReference>
<dbReference type="Pfam" id="PF13234">
    <property type="entry name" value="MTR4_beta-barrel"/>
    <property type="match status" value="1"/>
</dbReference>
<feature type="compositionally biased region" description="Polar residues" evidence="9">
    <location>
        <begin position="113"/>
        <end position="122"/>
    </location>
</feature>
<evidence type="ECO:0000259" key="10">
    <source>
        <dbReference type="PROSITE" id="PS51192"/>
    </source>
</evidence>
<evidence type="ECO:0000259" key="11">
    <source>
        <dbReference type="PROSITE" id="PS51194"/>
    </source>
</evidence>
<dbReference type="InterPro" id="IPR050699">
    <property type="entry name" value="RNA-DNA_Helicase"/>
</dbReference>
<dbReference type="SMART" id="SM01142">
    <property type="entry name" value="DSHCT"/>
    <property type="match status" value="1"/>
</dbReference>
<dbReference type="Gene3D" id="3.40.50.300">
    <property type="entry name" value="P-loop containing nucleotide triphosphate hydrolases"/>
    <property type="match status" value="2"/>
</dbReference>
<dbReference type="PROSITE" id="PS51192">
    <property type="entry name" value="HELICASE_ATP_BIND_1"/>
    <property type="match status" value="1"/>
</dbReference>
<dbReference type="InterPro" id="IPR016438">
    <property type="entry name" value="SKI2-like"/>
</dbReference>
<dbReference type="InterPro" id="IPR014001">
    <property type="entry name" value="Helicase_ATP-bd"/>
</dbReference>
<evidence type="ECO:0000256" key="6">
    <source>
        <dbReference type="ARBA" id="ARBA00022806"/>
    </source>
</evidence>
<feature type="region of interest" description="Disordered" evidence="9">
    <location>
        <begin position="103"/>
        <end position="122"/>
    </location>
</feature>
<dbReference type="FunFam" id="3.40.50.300:FF:000987">
    <property type="entry name" value="DEAD/DEAH box RNA helicase"/>
    <property type="match status" value="1"/>
</dbReference>
<dbReference type="InterPro" id="IPR012961">
    <property type="entry name" value="Ski2/MTR4_C"/>
</dbReference>
<feature type="domain" description="Helicase ATP-binding" evidence="10">
    <location>
        <begin position="290"/>
        <end position="448"/>
    </location>
</feature>